<dbReference type="EMBL" id="JAVRHU010000003">
    <property type="protein sequence ID" value="MDT0622046.1"/>
    <property type="molecule type" value="Genomic_DNA"/>
</dbReference>
<dbReference type="InterPro" id="IPR010321">
    <property type="entry name" value="DUF922"/>
</dbReference>
<sequence length="179" mass="21037">MDKKLIFISILFCIGLHCNSQEIEESMLWSSDFRLSWNDFKGTIPPDAVPAATTASGISYKYSANLLHHEVELDYSVNAYFYPNESWYKPDVCDDLVLSHEQLHFDISELYARKMRLILSRTSFTENVKVEVRKIYKEILKELSDFQDKYDWETNFSRNTKAQLEWNARISEALSKIEE</sequence>
<gene>
    <name evidence="1" type="ORF">RM520_10420</name>
</gene>
<evidence type="ECO:0000313" key="2">
    <source>
        <dbReference type="Proteomes" id="UP001250662"/>
    </source>
</evidence>
<accession>A0ABU3BIS0</accession>
<protein>
    <submittedName>
        <fullName evidence="1">DUF922 domain-containing protein</fullName>
    </submittedName>
</protein>
<comment type="caution">
    <text evidence="1">The sequence shown here is derived from an EMBL/GenBank/DDBJ whole genome shotgun (WGS) entry which is preliminary data.</text>
</comment>
<dbReference type="RefSeq" id="WP_311387997.1">
    <property type="nucleotide sequence ID" value="NZ_JAVRHU010000003.1"/>
</dbReference>
<organism evidence="1 2">
    <name type="scientific">Croceitalea vernalis</name>
    <dbReference type="NCBI Taxonomy" id="3075599"/>
    <lineage>
        <taxon>Bacteria</taxon>
        <taxon>Pseudomonadati</taxon>
        <taxon>Bacteroidota</taxon>
        <taxon>Flavobacteriia</taxon>
        <taxon>Flavobacteriales</taxon>
        <taxon>Flavobacteriaceae</taxon>
        <taxon>Croceitalea</taxon>
    </lineage>
</organism>
<dbReference type="Proteomes" id="UP001250662">
    <property type="component" value="Unassembled WGS sequence"/>
</dbReference>
<dbReference type="Pfam" id="PF06037">
    <property type="entry name" value="DUF922"/>
    <property type="match status" value="1"/>
</dbReference>
<reference evidence="1 2" key="1">
    <citation type="submission" date="2023-09" db="EMBL/GenBank/DDBJ databases">
        <authorList>
            <person name="Rey-Velasco X."/>
        </authorList>
    </citation>
    <scope>NUCLEOTIDE SEQUENCE [LARGE SCALE GENOMIC DNA]</scope>
    <source>
        <strain evidence="1 2">P007</strain>
    </source>
</reference>
<evidence type="ECO:0000313" key="1">
    <source>
        <dbReference type="EMBL" id="MDT0622046.1"/>
    </source>
</evidence>
<name>A0ABU3BIS0_9FLAO</name>
<keyword evidence="2" id="KW-1185">Reference proteome</keyword>
<proteinExistence type="predicted"/>